<dbReference type="HAMAP" id="MF_01139">
    <property type="entry name" value="ISPT"/>
    <property type="match status" value="1"/>
</dbReference>
<keyword evidence="2 3" id="KW-0808">Transferase</keyword>
<comment type="caution">
    <text evidence="3">The sequence shown here is derived from an EMBL/GenBank/DDBJ whole genome shotgun (WGS) entry which is preliminary data.</text>
</comment>
<name>A0A644Y6U2_9ZZZZ</name>
<dbReference type="InterPro" id="IPR018520">
    <property type="entry name" value="UPP_synth-like_CS"/>
</dbReference>
<dbReference type="InterPro" id="IPR001441">
    <property type="entry name" value="UPP_synth-like"/>
</dbReference>
<evidence type="ECO:0000256" key="2">
    <source>
        <dbReference type="ARBA" id="ARBA00022679"/>
    </source>
</evidence>
<dbReference type="PROSITE" id="PS01066">
    <property type="entry name" value="UPP_SYNTHASE"/>
    <property type="match status" value="1"/>
</dbReference>
<organism evidence="3">
    <name type="scientific">bioreactor metagenome</name>
    <dbReference type="NCBI Taxonomy" id="1076179"/>
    <lineage>
        <taxon>unclassified sequences</taxon>
        <taxon>metagenomes</taxon>
        <taxon>ecological metagenomes</taxon>
    </lineage>
</organism>
<dbReference type="EC" id="2.5.1.-" evidence="3"/>
<dbReference type="CDD" id="cd00475">
    <property type="entry name" value="Cis_IPPS"/>
    <property type="match status" value="1"/>
</dbReference>
<dbReference type="AlphaFoldDB" id="A0A644Y6U2"/>
<evidence type="ECO:0000313" key="3">
    <source>
        <dbReference type="EMBL" id="MPM24170.1"/>
    </source>
</evidence>
<dbReference type="PANTHER" id="PTHR10291">
    <property type="entry name" value="DEHYDRODOLICHYL DIPHOSPHATE SYNTHASE FAMILY MEMBER"/>
    <property type="match status" value="1"/>
</dbReference>
<dbReference type="SUPFAM" id="SSF64005">
    <property type="entry name" value="Undecaprenyl diphosphate synthase"/>
    <property type="match status" value="1"/>
</dbReference>
<sequence>MTSNLDMSRIPAHIAIIMDGNGRWATRRSLPRQAGHIEGAKKFQEIALFCQEIGVKYFTVYAFSTENWKRPPEEVTAIMHLFRDYLLNAKTELLTRNIHINIIGDTEVFKDSELGDLIAEVTSMNLNSDALQANIAMNYGGRAELIRAANRAFAEKGSPITEEDIGDNLYTAGQPDPELVIRTSGEYRLSGFMLWQCSYSELVFTDCLWPDFSKEELLGAIAEFQSRERRFGGVKK</sequence>
<accession>A0A644Y6U2</accession>
<dbReference type="EMBL" id="VSSQ01004201">
    <property type="protein sequence ID" value="MPM24170.1"/>
    <property type="molecule type" value="Genomic_DNA"/>
</dbReference>
<dbReference type="Gene3D" id="3.40.1180.10">
    <property type="entry name" value="Decaprenyl diphosphate synthase-like"/>
    <property type="match status" value="1"/>
</dbReference>
<comment type="cofactor">
    <cofactor evidence="1">
        <name>Mg(2+)</name>
        <dbReference type="ChEBI" id="CHEBI:18420"/>
    </cofactor>
</comment>
<protein>
    <submittedName>
        <fullName evidence="3">Isoprenyl transferase</fullName>
        <ecNumber evidence="3">2.5.1.-</ecNumber>
    </submittedName>
</protein>
<gene>
    <name evidence="3" type="primary">uppS_26</name>
    <name evidence="3" type="ORF">SDC9_70651</name>
</gene>
<dbReference type="InterPro" id="IPR036424">
    <property type="entry name" value="UPP_synth-like_sf"/>
</dbReference>
<dbReference type="Pfam" id="PF01255">
    <property type="entry name" value="Prenyltransf"/>
    <property type="match status" value="1"/>
</dbReference>
<dbReference type="NCBIfam" id="TIGR00055">
    <property type="entry name" value="uppS"/>
    <property type="match status" value="1"/>
</dbReference>
<dbReference type="GO" id="GO:0016094">
    <property type="term" value="P:polyprenol biosynthetic process"/>
    <property type="evidence" value="ECO:0007669"/>
    <property type="project" value="TreeGrafter"/>
</dbReference>
<dbReference type="PANTHER" id="PTHR10291:SF0">
    <property type="entry name" value="DEHYDRODOLICHYL DIPHOSPHATE SYNTHASE 2"/>
    <property type="match status" value="1"/>
</dbReference>
<reference evidence="3" key="1">
    <citation type="submission" date="2019-08" db="EMBL/GenBank/DDBJ databases">
        <authorList>
            <person name="Kucharzyk K."/>
            <person name="Murdoch R.W."/>
            <person name="Higgins S."/>
            <person name="Loffler F."/>
        </authorList>
    </citation>
    <scope>NUCLEOTIDE SEQUENCE</scope>
</reference>
<evidence type="ECO:0000256" key="1">
    <source>
        <dbReference type="ARBA" id="ARBA00001946"/>
    </source>
</evidence>
<proteinExistence type="inferred from homology"/>
<dbReference type="GO" id="GO:0045547">
    <property type="term" value="F:ditrans,polycis-polyprenyl diphosphate synthase [(2E,6E)-farnesyl diphosphate specific] activity"/>
    <property type="evidence" value="ECO:0007669"/>
    <property type="project" value="TreeGrafter"/>
</dbReference>